<evidence type="ECO:0000313" key="2">
    <source>
        <dbReference type="Proteomes" id="UP000004191"/>
    </source>
</evidence>
<proteinExistence type="predicted"/>
<gene>
    <name evidence="1" type="ORF">HMPREF9709_01525</name>
</gene>
<dbReference type="HOGENOM" id="CLU_3374117_0_0_9"/>
<protein>
    <submittedName>
        <fullName evidence="1">Uncharacterized protein</fullName>
    </submittedName>
</protein>
<name>H3NQB4_9FIRM</name>
<comment type="caution">
    <text evidence="1">The sequence shown here is derived from an EMBL/GenBank/DDBJ whole genome shotgun (WGS) entry which is preliminary data.</text>
</comment>
<dbReference type="Proteomes" id="UP000004191">
    <property type="component" value="Unassembled WGS sequence"/>
</dbReference>
<keyword evidence="2" id="KW-1185">Reference proteome</keyword>
<organism evidence="1 2">
    <name type="scientific">Helcococcus kunzii ATCC 51366</name>
    <dbReference type="NCBI Taxonomy" id="883114"/>
    <lineage>
        <taxon>Bacteria</taxon>
        <taxon>Bacillati</taxon>
        <taxon>Bacillota</taxon>
        <taxon>Tissierellia</taxon>
        <taxon>Tissierellales</taxon>
        <taxon>Peptoniphilaceae</taxon>
        <taxon>Helcococcus</taxon>
    </lineage>
</organism>
<reference evidence="1 2" key="1">
    <citation type="submission" date="2012-01" db="EMBL/GenBank/DDBJ databases">
        <title>The Genome Sequence of Helcococcus kunzii ATCC 51366.</title>
        <authorList>
            <consortium name="The Broad Institute Genome Sequencing Platform"/>
            <person name="Earl A."/>
            <person name="Ward D."/>
            <person name="Feldgarden M."/>
            <person name="Gevers D."/>
            <person name="Huys G."/>
            <person name="Young S.K."/>
            <person name="Zeng Q."/>
            <person name="Gargeya S."/>
            <person name="Fitzgerald M."/>
            <person name="Haas B."/>
            <person name="Abouelleil A."/>
            <person name="Alvarado L."/>
            <person name="Arachchi H.M."/>
            <person name="Berlin A."/>
            <person name="Chapman S.B."/>
            <person name="Gearin G."/>
            <person name="Goldberg J."/>
            <person name="Griggs A."/>
            <person name="Gujja S."/>
            <person name="Hansen M."/>
            <person name="Heiman D."/>
            <person name="Howarth C."/>
            <person name="Larimer J."/>
            <person name="Lui A."/>
            <person name="MacDonald P.J.P."/>
            <person name="McCowen C."/>
            <person name="Montmayeur A."/>
            <person name="Murphy C."/>
            <person name="Neiman D."/>
            <person name="Pearson M."/>
            <person name="Priest M."/>
            <person name="Roberts A."/>
            <person name="Saif S."/>
            <person name="Shea T."/>
            <person name="Sisk P."/>
            <person name="Stolte C."/>
            <person name="Sykes S."/>
            <person name="Wortman J."/>
            <person name="Nusbaum C."/>
            <person name="Birren B."/>
        </authorList>
    </citation>
    <scope>NUCLEOTIDE SEQUENCE [LARGE SCALE GENOMIC DNA]</scope>
    <source>
        <strain evidence="1 2">ATCC 51366</strain>
    </source>
</reference>
<dbReference type="EMBL" id="AGEI01000028">
    <property type="protein sequence ID" value="EHR32594.1"/>
    <property type="molecule type" value="Genomic_DNA"/>
</dbReference>
<evidence type="ECO:0000313" key="1">
    <source>
        <dbReference type="EMBL" id="EHR32594.1"/>
    </source>
</evidence>
<sequence>MGEVGNNDGVGTMRVLGDKRIQDNEGVVRMGDIR</sequence>
<dbReference type="AlphaFoldDB" id="H3NQB4"/>
<accession>H3NQB4</accession>
<dbReference type="STRING" id="883114.HMPREF9709_01525"/>